<evidence type="ECO:0000256" key="6">
    <source>
        <dbReference type="ARBA" id="ARBA00022741"/>
    </source>
</evidence>
<keyword evidence="14" id="KW-1185">Reference proteome</keyword>
<dbReference type="AlphaFoldDB" id="A0A087M6L7"/>
<keyword evidence="8 11" id="KW-0067">ATP-binding</keyword>
<feature type="binding site" evidence="11">
    <location>
        <position position="58"/>
    </location>
    <ligand>
        <name>ATP</name>
        <dbReference type="ChEBI" id="CHEBI:30616"/>
    </ligand>
</feature>
<feature type="binding site" evidence="11">
    <location>
        <begin position="11"/>
        <end position="14"/>
    </location>
    <ligand>
        <name>ATP</name>
        <dbReference type="ChEBI" id="CHEBI:30616"/>
    </ligand>
</feature>
<comment type="activity regulation">
    <text evidence="11">Inhibited by UTP.</text>
</comment>
<dbReference type="GO" id="GO:0006225">
    <property type="term" value="P:UDP biosynthetic process"/>
    <property type="evidence" value="ECO:0007669"/>
    <property type="project" value="TreeGrafter"/>
</dbReference>
<dbReference type="GO" id="GO:0005737">
    <property type="term" value="C:cytoplasm"/>
    <property type="evidence" value="ECO:0007669"/>
    <property type="project" value="UniProtKB-SubCell"/>
</dbReference>
<feature type="binding site" evidence="11">
    <location>
        <position position="54"/>
    </location>
    <ligand>
        <name>ATP</name>
        <dbReference type="ChEBI" id="CHEBI:30616"/>
    </ligand>
</feature>
<comment type="pathway">
    <text evidence="2 11">Pyrimidine metabolism; CTP biosynthesis via de novo pathway; UDP from UMP (UMPK route): step 1/1.</text>
</comment>
<evidence type="ECO:0000313" key="14">
    <source>
        <dbReference type="Proteomes" id="UP000028981"/>
    </source>
</evidence>
<keyword evidence="6 11" id="KW-0547">Nucleotide-binding</keyword>
<dbReference type="EMBL" id="JQGC01000002">
    <property type="protein sequence ID" value="KFL32520.1"/>
    <property type="molecule type" value="Genomic_DNA"/>
</dbReference>
<evidence type="ECO:0000256" key="4">
    <source>
        <dbReference type="ARBA" id="ARBA00022490"/>
    </source>
</evidence>
<dbReference type="GO" id="GO:0044210">
    <property type="term" value="P:'de novo' CTP biosynthetic process"/>
    <property type="evidence" value="ECO:0007669"/>
    <property type="project" value="UniProtKB-UniRule"/>
</dbReference>
<sequence length="239" mass="24946">MASSYKRILLKVSGEALAGDNSFGIEPPFLQAVAKQIADTARSGIQVAIVVGGGNIFRGMAGAADGTDRVTADLMGMLGTMINALALSNAITRQGVKSKPFSAATMPSVADTFTARDAKQALEEGFVVVLGGGTGNPFFTTDTAATLRAIELECDVVLKGTKVDGVYSDDPKKNPEAVRYSQIGYDEVITRNLKVMDTAAFALARDSHMPIIVYALDEPAGLSGILEGKGLSTRVGDPI</sequence>
<feature type="binding site" evidence="11">
    <location>
        <position position="167"/>
    </location>
    <ligand>
        <name>ATP</name>
        <dbReference type="ChEBI" id="CHEBI:30616"/>
    </ligand>
</feature>
<comment type="caution">
    <text evidence="13">The sequence shown here is derived from an EMBL/GenBank/DDBJ whole genome shotgun (WGS) entry which is preliminary data.</text>
</comment>
<dbReference type="OrthoDB" id="9807458at2"/>
<dbReference type="NCBIfam" id="TIGR02075">
    <property type="entry name" value="pyrH_bact"/>
    <property type="match status" value="1"/>
</dbReference>
<dbReference type="GO" id="GO:0033862">
    <property type="term" value="F:UMP kinase activity"/>
    <property type="evidence" value="ECO:0007669"/>
    <property type="project" value="UniProtKB-EC"/>
</dbReference>
<gene>
    <name evidence="11 13" type="primary">pyrH</name>
    <name evidence="13" type="ORF">JP75_02925</name>
</gene>
<feature type="domain" description="Aspartate/glutamate/uridylate kinase" evidence="12">
    <location>
        <begin position="6"/>
        <end position="213"/>
    </location>
</feature>
<dbReference type="UniPathway" id="UPA00159">
    <property type="reaction ID" value="UER00275"/>
</dbReference>
<dbReference type="STRING" id="46914.JP75_02925"/>
<feature type="binding site" evidence="11">
    <location>
        <position position="53"/>
    </location>
    <ligand>
        <name>UMP</name>
        <dbReference type="ChEBI" id="CHEBI:57865"/>
    </ligand>
</feature>
<comment type="similarity">
    <text evidence="3 11">Belongs to the UMP kinase family.</text>
</comment>
<dbReference type="RefSeq" id="WP_035078937.1">
    <property type="nucleotide sequence ID" value="NZ_JQGC01000002.1"/>
</dbReference>
<evidence type="ECO:0000256" key="5">
    <source>
        <dbReference type="ARBA" id="ARBA00022679"/>
    </source>
</evidence>
<comment type="function">
    <text evidence="11">Catalyzes the reversible phosphorylation of UMP to UDP.</text>
</comment>
<dbReference type="Gene3D" id="3.40.1160.10">
    <property type="entry name" value="Acetylglutamate kinase-like"/>
    <property type="match status" value="1"/>
</dbReference>
<protein>
    <recommendedName>
        <fullName evidence="11">Uridylate kinase</fullName>
        <shortName evidence="11">UK</shortName>
        <ecNumber evidence="11">2.7.4.22</ecNumber>
    </recommendedName>
    <alternativeName>
        <fullName evidence="11">Uridine monophosphate kinase</fullName>
        <shortName evidence="11">UMP kinase</shortName>
        <shortName evidence="11">UMPK</shortName>
    </alternativeName>
</protein>
<dbReference type="SUPFAM" id="SSF53633">
    <property type="entry name" value="Carbamate kinase-like"/>
    <property type="match status" value="1"/>
</dbReference>
<comment type="subunit">
    <text evidence="11">Homohexamer.</text>
</comment>
<organism evidence="13 14">
    <name type="scientific">Devosia riboflavina</name>
    <dbReference type="NCBI Taxonomy" id="46914"/>
    <lineage>
        <taxon>Bacteria</taxon>
        <taxon>Pseudomonadati</taxon>
        <taxon>Pseudomonadota</taxon>
        <taxon>Alphaproteobacteria</taxon>
        <taxon>Hyphomicrobiales</taxon>
        <taxon>Devosiaceae</taxon>
        <taxon>Devosia</taxon>
    </lineage>
</organism>
<comment type="subcellular location">
    <subcellularLocation>
        <location evidence="1 11">Cytoplasm</location>
    </subcellularLocation>
</comment>
<keyword evidence="5 11" id="KW-0808">Transferase</keyword>
<evidence type="ECO:0000256" key="11">
    <source>
        <dbReference type="HAMAP-Rule" id="MF_01220"/>
    </source>
</evidence>
<evidence type="ECO:0000313" key="13">
    <source>
        <dbReference type="EMBL" id="KFL32520.1"/>
    </source>
</evidence>
<dbReference type="PANTHER" id="PTHR42833:SF4">
    <property type="entry name" value="URIDYLATE KINASE PUMPKIN, CHLOROPLASTIC"/>
    <property type="match status" value="1"/>
</dbReference>
<evidence type="ECO:0000256" key="8">
    <source>
        <dbReference type="ARBA" id="ARBA00022840"/>
    </source>
</evidence>
<feature type="binding site" evidence="11">
    <location>
        <position position="73"/>
    </location>
    <ligand>
        <name>UMP</name>
        <dbReference type="ChEBI" id="CHEBI:57865"/>
    </ligand>
</feature>
<dbReference type="GO" id="GO:0005524">
    <property type="term" value="F:ATP binding"/>
    <property type="evidence" value="ECO:0007669"/>
    <property type="project" value="UniProtKB-KW"/>
</dbReference>
<feature type="binding site" evidence="11">
    <location>
        <begin position="134"/>
        <end position="141"/>
    </location>
    <ligand>
        <name>UMP</name>
        <dbReference type="ChEBI" id="CHEBI:57865"/>
    </ligand>
</feature>
<evidence type="ECO:0000256" key="1">
    <source>
        <dbReference type="ARBA" id="ARBA00004496"/>
    </source>
</evidence>
<name>A0A087M6L7_9HYPH</name>
<feature type="binding site" evidence="11">
    <location>
        <position position="170"/>
    </location>
    <ligand>
        <name>ATP</name>
        <dbReference type="ChEBI" id="CHEBI:30616"/>
    </ligand>
</feature>
<dbReference type="CDD" id="cd04254">
    <property type="entry name" value="AAK_UMPK-PyrH-Ec"/>
    <property type="match status" value="1"/>
</dbReference>
<evidence type="ECO:0000256" key="10">
    <source>
        <dbReference type="ARBA" id="ARBA00047767"/>
    </source>
</evidence>
<keyword evidence="4 11" id="KW-0963">Cytoplasm</keyword>
<dbReference type="FunFam" id="3.40.1160.10:FF:000001">
    <property type="entry name" value="Uridylate kinase"/>
    <property type="match status" value="1"/>
</dbReference>
<dbReference type="PANTHER" id="PTHR42833">
    <property type="entry name" value="URIDYLATE KINASE"/>
    <property type="match status" value="1"/>
</dbReference>
<evidence type="ECO:0000259" key="12">
    <source>
        <dbReference type="Pfam" id="PF00696"/>
    </source>
</evidence>
<feature type="binding site" evidence="11">
    <location>
        <position position="161"/>
    </location>
    <ligand>
        <name>ATP</name>
        <dbReference type="ChEBI" id="CHEBI:30616"/>
    </ligand>
</feature>
<dbReference type="PIRSF" id="PIRSF005650">
    <property type="entry name" value="Uridylate_kin"/>
    <property type="match status" value="1"/>
</dbReference>
<dbReference type="Proteomes" id="UP000028981">
    <property type="component" value="Unassembled WGS sequence"/>
</dbReference>
<dbReference type="EC" id="2.7.4.22" evidence="11"/>
<dbReference type="InterPro" id="IPR036393">
    <property type="entry name" value="AceGlu_kinase-like_sf"/>
</dbReference>
<keyword evidence="9 11" id="KW-0665">Pyrimidine biosynthesis</keyword>
<dbReference type="InterPro" id="IPR015963">
    <property type="entry name" value="Uridylate_kinase_bac"/>
</dbReference>
<evidence type="ECO:0000256" key="3">
    <source>
        <dbReference type="ARBA" id="ARBA00007614"/>
    </source>
</evidence>
<reference evidence="13 14" key="1">
    <citation type="submission" date="2014-08" db="EMBL/GenBank/DDBJ databases">
        <authorList>
            <person name="Hassan Y.I."/>
            <person name="Lepp D."/>
            <person name="Zhou T."/>
        </authorList>
    </citation>
    <scope>NUCLEOTIDE SEQUENCE [LARGE SCALE GENOMIC DNA]</scope>
    <source>
        <strain evidence="13 14">IFO13584</strain>
    </source>
</reference>
<proteinExistence type="inferred from homology"/>
<keyword evidence="7 11" id="KW-0418">Kinase</keyword>
<dbReference type="InterPro" id="IPR011817">
    <property type="entry name" value="Uridylate_kinase"/>
</dbReference>
<comment type="catalytic activity">
    <reaction evidence="10 11">
        <text>UMP + ATP = UDP + ADP</text>
        <dbReference type="Rhea" id="RHEA:24400"/>
        <dbReference type="ChEBI" id="CHEBI:30616"/>
        <dbReference type="ChEBI" id="CHEBI:57865"/>
        <dbReference type="ChEBI" id="CHEBI:58223"/>
        <dbReference type="ChEBI" id="CHEBI:456216"/>
        <dbReference type="EC" id="2.7.4.22"/>
    </reaction>
</comment>
<evidence type="ECO:0000256" key="7">
    <source>
        <dbReference type="ARBA" id="ARBA00022777"/>
    </source>
</evidence>
<evidence type="ECO:0000256" key="9">
    <source>
        <dbReference type="ARBA" id="ARBA00022975"/>
    </source>
</evidence>
<evidence type="ECO:0000256" key="2">
    <source>
        <dbReference type="ARBA" id="ARBA00004791"/>
    </source>
</evidence>
<dbReference type="HAMAP" id="MF_01220_B">
    <property type="entry name" value="PyrH_B"/>
    <property type="match status" value="1"/>
</dbReference>
<dbReference type="Pfam" id="PF00696">
    <property type="entry name" value="AA_kinase"/>
    <property type="match status" value="1"/>
</dbReference>
<accession>A0A087M6L7</accession>
<dbReference type="InterPro" id="IPR001048">
    <property type="entry name" value="Asp/Glu/Uridylate_kinase"/>
</dbReference>
<comment type="caution">
    <text evidence="11">Lacks conserved residue(s) required for the propagation of feature annotation.</text>
</comment>